<proteinExistence type="predicted"/>
<dbReference type="AlphaFoldDB" id="A0A1Y5SD00"/>
<reference evidence="1 2" key="1">
    <citation type="submission" date="2017-03" db="EMBL/GenBank/DDBJ databases">
        <authorList>
            <person name="Afonso C.L."/>
            <person name="Miller P.J."/>
            <person name="Scott M.A."/>
            <person name="Spackman E."/>
            <person name="Goraichik I."/>
            <person name="Dimitrov K.M."/>
            <person name="Suarez D.L."/>
            <person name="Swayne D.E."/>
        </authorList>
    </citation>
    <scope>NUCLEOTIDE SEQUENCE [LARGE SCALE GENOMIC DNA]</scope>
    <source>
        <strain evidence="1 2">CECT 8397</strain>
    </source>
</reference>
<dbReference type="Gene3D" id="3.40.50.150">
    <property type="entry name" value="Vaccinia Virus protein VP39"/>
    <property type="match status" value="1"/>
</dbReference>
<accession>A0A1Y5SD00</accession>
<name>A0A1Y5SD00_9RHOB</name>
<evidence type="ECO:0008006" key="3">
    <source>
        <dbReference type="Google" id="ProtNLM"/>
    </source>
</evidence>
<keyword evidence="2" id="KW-1185">Reference proteome</keyword>
<organism evidence="1 2">
    <name type="scientific">Pseudooctadecabacter jejudonensis</name>
    <dbReference type="NCBI Taxonomy" id="1391910"/>
    <lineage>
        <taxon>Bacteria</taxon>
        <taxon>Pseudomonadati</taxon>
        <taxon>Pseudomonadota</taxon>
        <taxon>Alphaproteobacteria</taxon>
        <taxon>Rhodobacterales</taxon>
        <taxon>Paracoccaceae</taxon>
        <taxon>Pseudooctadecabacter</taxon>
    </lineage>
</organism>
<protein>
    <recommendedName>
        <fullName evidence="3">O-methyltransferase</fullName>
    </recommendedName>
</protein>
<dbReference type="InterPro" id="IPR029063">
    <property type="entry name" value="SAM-dependent_MTases_sf"/>
</dbReference>
<dbReference type="RefSeq" id="WP_085864140.1">
    <property type="nucleotide sequence ID" value="NZ_FWFT01000002.1"/>
</dbReference>
<sequence length="243" mass="26746">MPIRIETLKTTDASKAADIFARYPDEQPDFDAQCRPLFGAIEGAIAATDGLGHMPLWSEYTNVKNYGRKPMGANPQRRMNDVRTKANFCRFYAWLAATLAPDAIIEVGAAFGASGMYWLAGLKLADTGTLYSFEPNADWHPIAKENFDLIAPRHVLTLGTFEDTADRIKAPASIVLIDAIHTRDFVTAQLDLARQHAKSGALILFDDINFSDEMAACWADIQASNEWAGVWQLGARVGVIELP</sequence>
<evidence type="ECO:0000313" key="2">
    <source>
        <dbReference type="Proteomes" id="UP000193623"/>
    </source>
</evidence>
<dbReference type="EMBL" id="FWFT01000002">
    <property type="protein sequence ID" value="SLN34796.1"/>
    <property type="molecule type" value="Genomic_DNA"/>
</dbReference>
<dbReference type="Proteomes" id="UP000193623">
    <property type="component" value="Unassembled WGS sequence"/>
</dbReference>
<dbReference type="Pfam" id="PF13578">
    <property type="entry name" value="Methyltransf_24"/>
    <property type="match status" value="1"/>
</dbReference>
<gene>
    <name evidence="1" type="ORF">PSJ8397_01736</name>
</gene>
<dbReference type="SUPFAM" id="SSF53335">
    <property type="entry name" value="S-adenosyl-L-methionine-dependent methyltransferases"/>
    <property type="match status" value="1"/>
</dbReference>
<evidence type="ECO:0000313" key="1">
    <source>
        <dbReference type="EMBL" id="SLN34796.1"/>
    </source>
</evidence>
<dbReference type="OrthoDB" id="6075445at2"/>